<evidence type="ECO:0000313" key="3">
    <source>
        <dbReference type="Proteomes" id="UP000233551"/>
    </source>
</evidence>
<sequence length="115" mass="12706">MVALRTATIAIDEAANKHSPLSLSSNTESHLEPPLHIRGHRWSRPHFLFSKREKEEIQEKTPIMVASSSATTTPARSQDQGDLTRGVVASDGPHCFKSTTARERAESSLPSLYRV</sequence>
<feature type="region of interest" description="Disordered" evidence="1">
    <location>
        <begin position="63"/>
        <end position="115"/>
    </location>
</feature>
<evidence type="ECO:0000313" key="2">
    <source>
        <dbReference type="EMBL" id="PKI48013.1"/>
    </source>
</evidence>
<keyword evidence="3" id="KW-1185">Reference proteome</keyword>
<accession>A0A2I0IW87</accession>
<comment type="caution">
    <text evidence="2">The sequence shown here is derived from an EMBL/GenBank/DDBJ whole genome shotgun (WGS) entry which is preliminary data.</text>
</comment>
<proteinExistence type="predicted"/>
<protein>
    <submittedName>
        <fullName evidence="2">Uncharacterized protein</fullName>
    </submittedName>
</protein>
<dbReference type="Proteomes" id="UP000233551">
    <property type="component" value="Unassembled WGS sequence"/>
</dbReference>
<reference evidence="2 3" key="1">
    <citation type="submission" date="2017-11" db="EMBL/GenBank/DDBJ databases">
        <title>De-novo sequencing of pomegranate (Punica granatum L.) genome.</title>
        <authorList>
            <person name="Akparov Z."/>
            <person name="Amiraslanov A."/>
            <person name="Hajiyeva S."/>
            <person name="Abbasov M."/>
            <person name="Kaur K."/>
            <person name="Hamwieh A."/>
            <person name="Solovyev V."/>
            <person name="Salamov A."/>
            <person name="Braich B."/>
            <person name="Kosarev P."/>
            <person name="Mahmoud A."/>
            <person name="Hajiyev E."/>
            <person name="Babayeva S."/>
            <person name="Izzatullayeva V."/>
            <person name="Mammadov A."/>
            <person name="Mammadov A."/>
            <person name="Sharifova S."/>
            <person name="Ojaghi J."/>
            <person name="Eynullazada K."/>
            <person name="Bayramov B."/>
            <person name="Abdulazimova A."/>
            <person name="Shahmuradov I."/>
        </authorList>
    </citation>
    <scope>NUCLEOTIDE SEQUENCE [LARGE SCALE GENOMIC DNA]</scope>
    <source>
        <strain evidence="3">cv. AG2017</strain>
        <tissue evidence="2">Leaf</tissue>
    </source>
</reference>
<feature type="compositionally biased region" description="Low complexity" evidence="1">
    <location>
        <begin position="66"/>
        <end position="75"/>
    </location>
</feature>
<dbReference type="AlphaFoldDB" id="A0A2I0IW87"/>
<gene>
    <name evidence="2" type="ORF">CRG98_031606</name>
</gene>
<dbReference type="EMBL" id="PGOL01002441">
    <property type="protein sequence ID" value="PKI48013.1"/>
    <property type="molecule type" value="Genomic_DNA"/>
</dbReference>
<evidence type="ECO:0000256" key="1">
    <source>
        <dbReference type="SAM" id="MobiDB-lite"/>
    </source>
</evidence>
<name>A0A2I0IW87_PUNGR</name>
<organism evidence="2 3">
    <name type="scientific">Punica granatum</name>
    <name type="common">Pomegranate</name>
    <dbReference type="NCBI Taxonomy" id="22663"/>
    <lineage>
        <taxon>Eukaryota</taxon>
        <taxon>Viridiplantae</taxon>
        <taxon>Streptophyta</taxon>
        <taxon>Embryophyta</taxon>
        <taxon>Tracheophyta</taxon>
        <taxon>Spermatophyta</taxon>
        <taxon>Magnoliopsida</taxon>
        <taxon>eudicotyledons</taxon>
        <taxon>Gunneridae</taxon>
        <taxon>Pentapetalae</taxon>
        <taxon>rosids</taxon>
        <taxon>malvids</taxon>
        <taxon>Myrtales</taxon>
        <taxon>Lythraceae</taxon>
        <taxon>Punica</taxon>
    </lineage>
</organism>